<evidence type="ECO:0000313" key="3">
    <source>
        <dbReference type="EMBL" id="MBA4617577.1"/>
    </source>
</evidence>
<evidence type="ECO:0000256" key="1">
    <source>
        <dbReference type="SAM" id="MobiDB-lite"/>
    </source>
</evidence>
<organism evidence="3">
    <name type="scientific">Opuntia streptacantha</name>
    <name type="common">Prickly pear cactus</name>
    <name type="synonym">Opuntia cardona</name>
    <dbReference type="NCBI Taxonomy" id="393608"/>
    <lineage>
        <taxon>Eukaryota</taxon>
        <taxon>Viridiplantae</taxon>
        <taxon>Streptophyta</taxon>
        <taxon>Embryophyta</taxon>
        <taxon>Tracheophyta</taxon>
        <taxon>Spermatophyta</taxon>
        <taxon>Magnoliopsida</taxon>
        <taxon>eudicotyledons</taxon>
        <taxon>Gunneridae</taxon>
        <taxon>Pentapetalae</taxon>
        <taxon>Caryophyllales</taxon>
        <taxon>Cactineae</taxon>
        <taxon>Cactaceae</taxon>
        <taxon>Opuntioideae</taxon>
        <taxon>Opuntia</taxon>
    </lineage>
</organism>
<reference evidence="3" key="2">
    <citation type="submission" date="2020-07" db="EMBL/GenBank/DDBJ databases">
        <authorList>
            <person name="Vera ALvarez R."/>
            <person name="Arias-Moreno D.M."/>
            <person name="Jimenez-Jacinto V."/>
            <person name="Jimenez-Bremont J.F."/>
            <person name="Swaminathan K."/>
            <person name="Moose S.P."/>
            <person name="Guerrero-Gonzalez M.L."/>
            <person name="Marino-Ramirez L."/>
            <person name="Landsman D."/>
            <person name="Rodriguez-Kessler M."/>
            <person name="Delgado-Sanchez P."/>
        </authorList>
    </citation>
    <scope>NUCLEOTIDE SEQUENCE</scope>
    <source>
        <tissue evidence="3">Cladode</tissue>
    </source>
</reference>
<feature type="region of interest" description="Disordered" evidence="1">
    <location>
        <begin position="85"/>
        <end position="108"/>
    </location>
</feature>
<feature type="compositionally biased region" description="Polar residues" evidence="1">
    <location>
        <begin position="98"/>
        <end position="108"/>
    </location>
</feature>
<keyword evidence="2" id="KW-1133">Transmembrane helix</keyword>
<accession>A0A7C8YGD3</accession>
<feature type="compositionally biased region" description="Basic and acidic residues" evidence="1">
    <location>
        <begin position="85"/>
        <end position="97"/>
    </location>
</feature>
<keyword evidence="2" id="KW-0812">Transmembrane</keyword>
<dbReference type="AlphaFoldDB" id="A0A7C8YGD3"/>
<dbReference type="EMBL" id="GISG01017027">
    <property type="protein sequence ID" value="MBA4617577.1"/>
    <property type="molecule type" value="Transcribed_RNA"/>
</dbReference>
<feature type="transmembrane region" description="Helical" evidence="2">
    <location>
        <begin position="50"/>
        <end position="72"/>
    </location>
</feature>
<protein>
    <submittedName>
        <fullName evidence="3">Uncharacterized protein</fullName>
    </submittedName>
</protein>
<evidence type="ECO:0000256" key="2">
    <source>
        <dbReference type="SAM" id="Phobius"/>
    </source>
</evidence>
<sequence length="108" mass="11772">MLMSSWPPVLVSCSGLCKFVGVNCFAAGPRCLEDTKEARCSSDTIRSDETAGFIILLFTICIACGTPLLCFLRTTCFSRLKKLPNDGEQSRVSENKHSTASFSHLSSE</sequence>
<keyword evidence="2" id="KW-0472">Membrane</keyword>
<proteinExistence type="predicted"/>
<reference evidence="3" key="1">
    <citation type="journal article" date="2013" name="J. Plant Res.">
        <title>Effect of fungi and light on seed germination of three Opuntia species from semiarid lands of central Mexico.</title>
        <authorList>
            <person name="Delgado-Sanchez P."/>
            <person name="Jimenez-Bremont J.F."/>
            <person name="Guerrero-Gonzalez Mde L."/>
            <person name="Flores J."/>
        </authorList>
    </citation>
    <scope>NUCLEOTIDE SEQUENCE</scope>
    <source>
        <tissue evidence="3">Cladode</tissue>
    </source>
</reference>
<name>A0A7C8YGD3_OPUST</name>